<evidence type="ECO:0000313" key="3">
    <source>
        <dbReference type="EMBL" id="CAB9510282.1"/>
    </source>
</evidence>
<feature type="compositionally biased region" description="Low complexity" evidence="1">
    <location>
        <begin position="126"/>
        <end position="135"/>
    </location>
</feature>
<feature type="signal peptide" evidence="2">
    <location>
        <begin position="1"/>
        <end position="19"/>
    </location>
</feature>
<comment type="caution">
    <text evidence="3">The sequence shown here is derived from an EMBL/GenBank/DDBJ whole genome shotgun (WGS) entry which is preliminary data.</text>
</comment>
<dbReference type="Proteomes" id="UP001153069">
    <property type="component" value="Unassembled WGS sequence"/>
</dbReference>
<name>A0A9N8HEW6_9STRA</name>
<reference evidence="3" key="1">
    <citation type="submission" date="2020-06" db="EMBL/GenBank/DDBJ databases">
        <authorList>
            <consortium name="Plant Systems Biology data submission"/>
        </authorList>
    </citation>
    <scope>NUCLEOTIDE SEQUENCE</scope>
    <source>
        <strain evidence="3">D6</strain>
    </source>
</reference>
<accession>A0A9N8HEW6</accession>
<dbReference type="EMBL" id="CAICTM010000428">
    <property type="protein sequence ID" value="CAB9510282.1"/>
    <property type="molecule type" value="Genomic_DNA"/>
</dbReference>
<gene>
    <name evidence="3" type="ORF">SEMRO_429_G141090.1</name>
</gene>
<evidence type="ECO:0000256" key="1">
    <source>
        <dbReference type="SAM" id="MobiDB-lite"/>
    </source>
</evidence>
<keyword evidence="2" id="KW-0732">Signal</keyword>
<proteinExistence type="predicted"/>
<evidence type="ECO:0000256" key="2">
    <source>
        <dbReference type="SAM" id="SignalP"/>
    </source>
</evidence>
<dbReference type="AlphaFoldDB" id="A0A9N8HEW6"/>
<evidence type="ECO:0000313" key="4">
    <source>
        <dbReference type="Proteomes" id="UP001153069"/>
    </source>
</evidence>
<dbReference type="OrthoDB" id="46933at2759"/>
<feature type="chain" id="PRO_5040342931" evidence="2">
    <location>
        <begin position="20"/>
        <end position="160"/>
    </location>
</feature>
<protein>
    <submittedName>
        <fullName evidence="3">Uncharacterized protein</fullName>
    </submittedName>
</protein>
<sequence>MKTVPFFVLLVCLLSFTNAESQSIRKLQPPVEFLGENPEPLFGVYPLKMCQGDCDKNEHCDTGLVCMMYRKAYEAVPGCAGGESDGTTASYCIQDTERERNSANNGAEVVSVNVKPAEGDQEKQTAAAAAAESENSESSASSNTIIVGLASFALVMGLLY</sequence>
<feature type="region of interest" description="Disordered" evidence="1">
    <location>
        <begin position="112"/>
        <end position="135"/>
    </location>
</feature>
<keyword evidence="4" id="KW-1185">Reference proteome</keyword>
<organism evidence="3 4">
    <name type="scientific">Seminavis robusta</name>
    <dbReference type="NCBI Taxonomy" id="568900"/>
    <lineage>
        <taxon>Eukaryota</taxon>
        <taxon>Sar</taxon>
        <taxon>Stramenopiles</taxon>
        <taxon>Ochrophyta</taxon>
        <taxon>Bacillariophyta</taxon>
        <taxon>Bacillariophyceae</taxon>
        <taxon>Bacillariophycidae</taxon>
        <taxon>Naviculales</taxon>
        <taxon>Naviculaceae</taxon>
        <taxon>Seminavis</taxon>
    </lineage>
</organism>